<feature type="compositionally biased region" description="Polar residues" evidence="1">
    <location>
        <begin position="396"/>
        <end position="407"/>
    </location>
</feature>
<feature type="chain" id="PRO_5018791551" evidence="3">
    <location>
        <begin position="24"/>
        <end position="407"/>
    </location>
</feature>
<dbReference type="Ensembl" id="ENSFHET00000035365.1">
    <property type="protein sequence ID" value="ENSFHEP00000020787.1"/>
    <property type="gene ID" value="ENSFHEG00000022719.1"/>
</dbReference>
<feature type="region of interest" description="Disordered" evidence="1">
    <location>
        <begin position="381"/>
        <end position="407"/>
    </location>
</feature>
<keyword evidence="2" id="KW-0472">Membrane</keyword>
<evidence type="ECO:0000256" key="3">
    <source>
        <dbReference type="SAM" id="SignalP"/>
    </source>
</evidence>
<organism evidence="4 5">
    <name type="scientific">Fundulus heteroclitus</name>
    <name type="common">Killifish</name>
    <name type="synonym">Mummichog</name>
    <dbReference type="NCBI Taxonomy" id="8078"/>
    <lineage>
        <taxon>Eukaryota</taxon>
        <taxon>Metazoa</taxon>
        <taxon>Chordata</taxon>
        <taxon>Craniata</taxon>
        <taxon>Vertebrata</taxon>
        <taxon>Euteleostomi</taxon>
        <taxon>Actinopterygii</taxon>
        <taxon>Neopterygii</taxon>
        <taxon>Teleostei</taxon>
        <taxon>Neoteleostei</taxon>
        <taxon>Acanthomorphata</taxon>
        <taxon>Ovalentaria</taxon>
        <taxon>Atherinomorphae</taxon>
        <taxon>Cyprinodontiformes</taxon>
        <taxon>Fundulidae</taxon>
        <taxon>Fundulus</taxon>
    </lineage>
</organism>
<dbReference type="GeneTree" id="ENSGT00730000112044"/>
<keyword evidence="2" id="KW-0812">Transmembrane</keyword>
<reference evidence="4" key="1">
    <citation type="submission" date="2025-08" db="UniProtKB">
        <authorList>
            <consortium name="Ensembl"/>
        </authorList>
    </citation>
    <scope>IDENTIFICATION</scope>
</reference>
<sequence length="407" mass="46654">MSTTGQFVTLLAFVIVMAPDGKADRHLPAPTNLSYKWIDGFVVNVTWSWLKPEELPQNCSVKYEIWQMDKHVADVKDRHYFEDYYLTKDLAPSGGVLDIHCKAKTDCKGWSESEPAKAKISTNKRHDELVKDFTCLFLPNGFNCSWLPVNPSEKLKVSYRVSGKTKEDIQSLKVCENPYPMNGKCGCELHTDKDREIFVLVETKKRMNTFIAQYAISVPQMSVEESGSFLHLTWTSPNVGQKCTWRTCVWYKECGKEKFPKCFDIKTYERIPVTIPYNKCCRYEFQFNTTTDRHCTEVSSKTSDVITHGTTTPCLDTANVAAIVIPIIVCICVALSFYCFKKHEHIFGSTKLDHSVIKEMFNFNKLPRTRLYVPMEIIDPPAVPSSDHEKDDHQQSSRPQIPARQQD</sequence>
<name>A0A3Q2Q4A2_FUNHE</name>
<feature type="signal peptide" evidence="3">
    <location>
        <begin position="1"/>
        <end position="23"/>
    </location>
</feature>
<evidence type="ECO:0000313" key="4">
    <source>
        <dbReference type="Ensembl" id="ENSFHEP00000020787.1"/>
    </source>
</evidence>
<dbReference type="AlphaFoldDB" id="A0A3Q2Q4A2"/>
<keyword evidence="5" id="KW-1185">Reference proteome</keyword>
<protein>
    <submittedName>
        <fullName evidence="4">Uncharacterized LOC105925516</fullName>
    </submittedName>
</protein>
<feature type="transmembrane region" description="Helical" evidence="2">
    <location>
        <begin position="320"/>
        <end position="340"/>
    </location>
</feature>
<proteinExistence type="predicted"/>
<evidence type="ECO:0000256" key="1">
    <source>
        <dbReference type="SAM" id="MobiDB-lite"/>
    </source>
</evidence>
<feature type="compositionally biased region" description="Basic and acidic residues" evidence="1">
    <location>
        <begin position="386"/>
        <end position="395"/>
    </location>
</feature>
<keyword evidence="2" id="KW-1133">Transmembrane helix</keyword>
<accession>A0A3Q2Q4A2</accession>
<evidence type="ECO:0000256" key="2">
    <source>
        <dbReference type="SAM" id="Phobius"/>
    </source>
</evidence>
<keyword evidence="3" id="KW-0732">Signal</keyword>
<reference evidence="4" key="2">
    <citation type="submission" date="2025-09" db="UniProtKB">
        <authorList>
            <consortium name="Ensembl"/>
        </authorList>
    </citation>
    <scope>IDENTIFICATION</scope>
</reference>
<evidence type="ECO:0000313" key="5">
    <source>
        <dbReference type="Proteomes" id="UP000265000"/>
    </source>
</evidence>
<dbReference type="Proteomes" id="UP000265000">
    <property type="component" value="Unplaced"/>
</dbReference>